<name>A0ACB9FJI6_ARCLA</name>
<gene>
    <name evidence="1" type="ORF">L6452_02477</name>
</gene>
<dbReference type="EMBL" id="CM042047">
    <property type="protein sequence ID" value="KAI3771315.1"/>
    <property type="molecule type" value="Genomic_DNA"/>
</dbReference>
<dbReference type="Proteomes" id="UP001055879">
    <property type="component" value="Linkage Group LG01"/>
</dbReference>
<organism evidence="1 2">
    <name type="scientific">Arctium lappa</name>
    <name type="common">Greater burdock</name>
    <name type="synonym">Lappa major</name>
    <dbReference type="NCBI Taxonomy" id="4217"/>
    <lineage>
        <taxon>Eukaryota</taxon>
        <taxon>Viridiplantae</taxon>
        <taxon>Streptophyta</taxon>
        <taxon>Embryophyta</taxon>
        <taxon>Tracheophyta</taxon>
        <taxon>Spermatophyta</taxon>
        <taxon>Magnoliopsida</taxon>
        <taxon>eudicotyledons</taxon>
        <taxon>Gunneridae</taxon>
        <taxon>Pentapetalae</taxon>
        <taxon>asterids</taxon>
        <taxon>campanulids</taxon>
        <taxon>Asterales</taxon>
        <taxon>Asteraceae</taxon>
        <taxon>Carduoideae</taxon>
        <taxon>Cardueae</taxon>
        <taxon>Arctiinae</taxon>
        <taxon>Arctium</taxon>
    </lineage>
</organism>
<comment type="caution">
    <text evidence="1">The sequence shown here is derived from an EMBL/GenBank/DDBJ whole genome shotgun (WGS) entry which is preliminary data.</text>
</comment>
<evidence type="ECO:0000313" key="2">
    <source>
        <dbReference type="Proteomes" id="UP001055879"/>
    </source>
</evidence>
<reference evidence="2" key="1">
    <citation type="journal article" date="2022" name="Mol. Ecol. Resour.">
        <title>The genomes of chicory, endive, great burdock and yacon provide insights into Asteraceae palaeo-polyploidization history and plant inulin production.</title>
        <authorList>
            <person name="Fan W."/>
            <person name="Wang S."/>
            <person name="Wang H."/>
            <person name="Wang A."/>
            <person name="Jiang F."/>
            <person name="Liu H."/>
            <person name="Zhao H."/>
            <person name="Xu D."/>
            <person name="Zhang Y."/>
        </authorList>
    </citation>
    <scope>NUCLEOTIDE SEQUENCE [LARGE SCALE GENOMIC DNA]</scope>
    <source>
        <strain evidence="2">cv. Niubang</strain>
    </source>
</reference>
<reference evidence="1 2" key="2">
    <citation type="journal article" date="2022" name="Mol. Ecol. Resour.">
        <title>The genomes of chicory, endive, great burdock and yacon provide insights into Asteraceae paleo-polyploidization history and plant inulin production.</title>
        <authorList>
            <person name="Fan W."/>
            <person name="Wang S."/>
            <person name="Wang H."/>
            <person name="Wang A."/>
            <person name="Jiang F."/>
            <person name="Liu H."/>
            <person name="Zhao H."/>
            <person name="Xu D."/>
            <person name="Zhang Y."/>
        </authorList>
    </citation>
    <scope>NUCLEOTIDE SEQUENCE [LARGE SCALE GENOMIC DNA]</scope>
    <source>
        <strain evidence="2">cv. Niubang</strain>
    </source>
</reference>
<sequence>MANILADHGEAVDIIYDGIQILVVEEKKRQACPSIFSIHLQSSKNLRDVSPIPYTPRIVSIGPFHKDDQNMKGVEVHKVTYLLDLFRRLKSPRDQTMKACVNTVLAQTDRIKAYYEGQMKTYEL</sequence>
<keyword evidence="2" id="KW-1185">Reference proteome</keyword>
<accession>A0ACB9FJI6</accession>
<protein>
    <submittedName>
        <fullName evidence="1">Uncharacterized protein</fullName>
    </submittedName>
</protein>
<evidence type="ECO:0000313" key="1">
    <source>
        <dbReference type="EMBL" id="KAI3771315.1"/>
    </source>
</evidence>
<proteinExistence type="predicted"/>